<name>A0A0K9GRA1_9BACI</name>
<proteinExistence type="predicted"/>
<accession>A0A0K9GRA1</accession>
<dbReference type="Proteomes" id="UP000037146">
    <property type="component" value="Unassembled WGS sequence"/>
</dbReference>
<dbReference type="Pfam" id="PF05133">
    <property type="entry name" value="SPP1_portal"/>
    <property type="match status" value="1"/>
</dbReference>
<dbReference type="AlphaFoldDB" id="A0A0K9GRA1"/>
<protein>
    <submittedName>
        <fullName evidence="1">Phage portal protein</fullName>
    </submittedName>
</protein>
<organism evidence="1 2">
    <name type="scientific">Peribacillus loiseleuriae</name>
    <dbReference type="NCBI Taxonomy" id="1679170"/>
    <lineage>
        <taxon>Bacteria</taxon>
        <taxon>Bacillati</taxon>
        <taxon>Bacillota</taxon>
        <taxon>Bacilli</taxon>
        <taxon>Bacillales</taxon>
        <taxon>Bacillaceae</taxon>
        <taxon>Peribacillus</taxon>
    </lineage>
</organism>
<dbReference type="STRING" id="1679170.AC625_06555"/>
<dbReference type="PATRIC" id="fig|1679170.3.peg.1411"/>
<sequence>MMIEDLFRRPYHEYLNDIIKNMVDGVISENEVLVREIKEWLESDTRKSMLVGEAYYRNKTDIREKKRDIVWKSNIKLEHGFAKKLVDQKIGYLLTKEPTIATEKNQYREQINDVFDRKVLKTLKNVGKEAINKGIGYLYVYFDERGVLSFKKFPSEQIIPFWKDDEHTELSSFIRVYNESIYMNGKKQVLTKIEYHYPDGIKYFLLEGGKLVADVPAGIEVTHHFTINDQPFLWTRIPLIPFKYNEEEQPLIDQIKSLIDNYNTQASTNSDLLADIPQFIYKLINYGGTDLKEFLSDLNLYRAVNLDENGDLDKLQATPETDATEKELDRGRKSIYEFGRGVDTTDANLGNASGVALRYRYSDLDMDCNILETELQASLEHLLWFVNEYFLMTDQGDFTKESVNIIFNRDIIIAESDVIQDCQNSVGILDDKTIRENHPWYNEEVEKRLEEQSQKEKDEYDNYLSTFKEKRGGLDGQET</sequence>
<gene>
    <name evidence="1" type="ORF">AC625_06555</name>
</gene>
<dbReference type="EMBL" id="LFZW01000001">
    <property type="protein sequence ID" value="KMY49224.1"/>
    <property type="molecule type" value="Genomic_DNA"/>
</dbReference>
<evidence type="ECO:0000313" key="2">
    <source>
        <dbReference type="Proteomes" id="UP000037146"/>
    </source>
</evidence>
<dbReference type="InterPro" id="IPR021145">
    <property type="entry name" value="Portal_protein_SPP1_Gp6-like"/>
</dbReference>
<reference evidence="2" key="1">
    <citation type="submission" date="2015-07" db="EMBL/GenBank/DDBJ databases">
        <title>Genome sequencing project for genomic taxonomy and phylogenomics of Bacillus-like bacteria.</title>
        <authorList>
            <person name="Liu B."/>
            <person name="Wang J."/>
            <person name="Zhu Y."/>
            <person name="Liu G."/>
            <person name="Chen Q."/>
            <person name="Chen Z."/>
            <person name="Lan J."/>
            <person name="Che J."/>
            <person name="Ge C."/>
            <person name="Shi H."/>
            <person name="Pan Z."/>
            <person name="Liu X."/>
        </authorList>
    </citation>
    <scope>NUCLEOTIDE SEQUENCE [LARGE SCALE GENOMIC DNA]</scope>
    <source>
        <strain evidence="2">FJAT-27997</strain>
    </source>
</reference>
<dbReference type="OrthoDB" id="1697867at2"/>
<keyword evidence="2" id="KW-1185">Reference proteome</keyword>
<evidence type="ECO:0000313" key="1">
    <source>
        <dbReference type="EMBL" id="KMY49224.1"/>
    </source>
</evidence>
<comment type="caution">
    <text evidence="1">The sequence shown here is derived from an EMBL/GenBank/DDBJ whole genome shotgun (WGS) entry which is preliminary data.</text>
</comment>